<reference evidence="2" key="2">
    <citation type="journal article" date="2015" name="Data Brief">
        <title>Shoot transcriptome of the giant reed, Arundo donax.</title>
        <authorList>
            <person name="Barrero R.A."/>
            <person name="Guerrero F.D."/>
            <person name="Moolhuijzen P."/>
            <person name="Goolsby J.A."/>
            <person name="Tidwell J."/>
            <person name="Bellgard S.E."/>
            <person name="Bellgard M.I."/>
        </authorList>
    </citation>
    <scope>NUCLEOTIDE SEQUENCE</scope>
    <source>
        <tissue evidence="2">Shoot tissue taken approximately 20 cm above the soil surface</tissue>
    </source>
</reference>
<feature type="compositionally biased region" description="Basic and acidic residues" evidence="1">
    <location>
        <begin position="1"/>
        <end position="11"/>
    </location>
</feature>
<dbReference type="EMBL" id="GBRH01210421">
    <property type="protein sequence ID" value="JAD87474.1"/>
    <property type="molecule type" value="Transcribed_RNA"/>
</dbReference>
<reference evidence="2" key="1">
    <citation type="submission" date="2014-09" db="EMBL/GenBank/DDBJ databases">
        <authorList>
            <person name="Magalhaes I.L.F."/>
            <person name="Oliveira U."/>
            <person name="Santos F.R."/>
            <person name="Vidigal T.H.D.A."/>
            <person name="Brescovit A.D."/>
            <person name="Santos A.J."/>
        </authorList>
    </citation>
    <scope>NUCLEOTIDE SEQUENCE</scope>
    <source>
        <tissue evidence="2">Shoot tissue taken approximately 20 cm above the soil surface</tissue>
    </source>
</reference>
<protein>
    <submittedName>
        <fullName evidence="2">Uncharacterized protein</fullName>
    </submittedName>
</protein>
<organism evidence="2">
    <name type="scientific">Arundo donax</name>
    <name type="common">Giant reed</name>
    <name type="synonym">Donax arundinaceus</name>
    <dbReference type="NCBI Taxonomy" id="35708"/>
    <lineage>
        <taxon>Eukaryota</taxon>
        <taxon>Viridiplantae</taxon>
        <taxon>Streptophyta</taxon>
        <taxon>Embryophyta</taxon>
        <taxon>Tracheophyta</taxon>
        <taxon>Spermatophyta</taxon>
        <taxon>Magnoliopsida</taxon>
        <taxon>Liliopsida</taxon>
        <taxon>Poales</taxon>
        <taxon>Poaceae</taxon>
        <taxon>PACMAD clade</taxon>
        <taxon>Arundinoideae</taxon>
        <taxon>Arundineae</taxon>
        <taxon>Arundo</taxon>
    </lineage>
</organism>
<feature type="region of interest" description="Disordered" evidence="1">
    <location>
        <begin position="1"/>
        <end position="33"/>
    </location>
</feature>
<evidence type="ECO:0000256" key="1">
    <source>
        <dbReference type="SAM" id="MobiDB-lite"/>
    </source>
</evidence>
<dbReference type="AlphaFoldDB" id="A0A0A9DFU2"/>
<feature type="compositionally biased region" description="Basic and acidic residues" evidence="1">
    <location>
        <begin position="19"/>
        <end position="33"/>
    </location>
</feature>
<evidence type="ECO:0000313" key="2">
    <source>
        <dbReference type="EMBL" id="JAD87474.1"/>
    </source>
</evidence>
<accession>A0A0A9DFU2</accession>
<sequence>MKQRKPRESSERNQAGRQEVTDGTKDVHECMHV</sequence>
<proteinExistence type="predicted"/>
<name>A0A0A9DFU2_ARUDO</name>